<dbReference type="Gene3D" id="3.30.420.60">
    <property type="entry name" value="eRF1 domain 2"/>
    <property type="match status" value="1"/>
</dbReference>
<protein>
    <submittedName>
        <fullName evidence="2">Translational machinery protein</fullName>
    </submittedName>
</protein>
<dbReference type="Proteomes" id="UP000318509">
    <property type="component" value="Unassembled WGS sequence"/>
</dbReference>
<evidence type="ECO:0000313" key="3">
    <source>
        <dbReference type="Proteomes" id="UP000318509"/>
    </source>
</evidence>
<reference evidence="2 3" key="1">
    <citation type="journal article" date="2019" name="Nat. Microbiol.">
        <title>Mediterranean grassland soil C-N compound turnover is dependent on rainfall and depth, and is mediated by genomically divergent microorganisms.</title>
        <authorList>
            <person name="Diamond S."/>
            <person name="Andeer P.F."/>
            <person name="Li Z."/>
            <person name="Crits-Christoph A."/>
            <person name="Burstein D."/>
            <person name="Anantharaman K."/>
            <person name="Lane K.R."/>
            <person name="Thomas B.C."/>
            <person name="Pan C."/>
            <person name="Northen T.R."/>
            <person name="Banfield J.F."/>
        </authorList>
    </citation>
    <scope>NUCLEOTIDE SEQUENCE [LARGE SCALE GENOMIC DNA]</scope>
    <source>
        <strain evidence="2">NP_3</strain>
    </source>
</reference>
<accession>A0A537K1H2</accession>
<dbReference type="SUPFAM" id="SSF53137">
    <property type="entry name" value="Translational machinery components"/>
    <property type="match status" value="1"/>
</dbReference>
<name>A0A537K1H2_9BACT</name>
<dbReference type="InterPro" id="IPR042226">
    <property type="entry name" value="eFR1_2_sf"/>
</dbReference>
<organism evidence="2 3">
    <name type="scientific">Candidatus Segetimicrobium genomatis</name>
    <dbReference type="NCBI Taxonomy" id="2569760"/>
    <lineage>
        <taxon>Bacteria</taxon>
        <taxon>Bacillati</taxon>
        <taxon>Candidatus Sysuimicrobiota</taxon>
        <taxon>Candidatus Sysuimicrobiia</taxon>
        <taxon>Candidatus Sysuimicrobiales</taxon>
        <taxon>Candidatus Segetimicrobiaceae</taxon>
        <taxon>Candidatus Segetimicrobium</taxon>
    </lineage>
</organism>
<comment type="caution">
    <text evidence="2">The sequence shown here is derived from an EMBL/GenBank/DDBJ whole genome shotgun (WGS) entry which is preliminary data.</text>
</comment>
<proteinExistence type="predicted"/>
<feature type="region of interest" description="Disordered" evidence="1">
    <location>
        <begin position="36"/>
        <end position="58"/>
    </location>
</feature>
<gene>
    <name evidence="2" type="ORF">E6H00_09230</name>
</gene>
<evidence type="ECO:0000313" key="2">
    <source>
        <dbReference type="EMBL" id="TMI89637.1"/>
    </source>
</evidence>
<dbReference type="AlphaFoldDB" id="A0A537K1H2"/>
<evidence type="ECO:0000256" key="1">
    <source>
        <dbReference type="SAM" id="MobiDB-lite"/>
    </source>
</evidence>
<sequence>MPGHVVVWIDHKEARVFHVQPETAGHAQPEAIDETTIRSPQHLIHRHPQGRGDAKEHPDDATRFFHAVARSLEGADAVLIVGPSSAKLEFLRYVQDRDQKLQAKVAGIETMDHPTDREIVAYARRYFKGSDRM</sequence>
<dbReference type="EMBL" id="VBAK01000120">
    <property type="protein sequence ID" value="TMI89637.1"/>
    <property type="molecule type" value="Genomic_DNA"/>
</dbReference>